<accession>A0A8J6YBA8</accession>
<dbReference type="EMBL" id="JACXWA010000067">
    <property type="protein sequence ID" value="MBD3870535.1"/>
    <property type="molecule type" value="Genomic_DNA"/>
</dbReference>
<evidence type="ECO:0000259" key="1">
    <source>
        <dbReference type="PROSITE" id="PS51494"/>
    </source>
</evidence>
<organism evidence="2 3">
    <name type="scientific">Candidatus Sulfomarinibacter kjeldsenii</name>
    <dbReference type="NCBI Taxonomy" id="2885994"/>
    <lineage>
        <taxon>Bacteria</taxon>
        <taxon>Pseudomonadati</taxon>
        <taxon>Acidobacteriota</taxon>
        <taxon>Thermoanaerobaculia</taxon>
        <taxon>Thermoanaerobaculales</taxon>
        <taxon>Candidatus Sulfomarinibacteraceae</taxon>
        <taxon>Candidatus Sulfomarinibacter</taxon>
    </lineage>
</organism>
<proteinExistence type="predicted"/>
<dbReference type="Proteomes" id="UP000598633">
    <property type="component" value="Unassembled WGS sequence"/>
</dbReference>
<feature type="domain" description="Peptidase S55" evidence="1">
    <location>
        <begin position="1"/>
        <end position="138"/>
    </location>
</feature>
<name>A0A8J6YBA8_9BACT</name>
<protein>
    <recommendedName>
        <fullName evidence="1">Peptidase S55 domain-containing protein</fullName>
    </recommendedName>
</protein>
<dbReference type="AlphaFoldDB" id="A0A8J6YBA8"/>
<comment type="caution">
    <text evidence="2">The sequence shown here is derived from an EMBL/GenBank/DDBJ whole genome shotgun (WGS) entry which is preliminary data.</text>
</comment>
<evidence type="ECO:0000313" key="3">
    <source>
        <dbReference type="Proteomes" id="UP000598633"/>
    </source>
</evidence>
<sequence>MKWMKLLLAILGLVTGGINAWAIDGFDLAEAIPGQTGVCITEMDGGERVEIPLTVLGTVGSGRPDGEIVLVRLDHARMRETGIIAGMSGSPVYIDGKLLGALAYGWAFASEPIGGVTPFVRMLEVEPSPPASVVASRPQLSEILAAARGGTLGQLVVDWLVPESSEGPRALPLAVAGWQTPSGGTWLAESGRRLGWVAAAGGGQSDTRVTGAIGPGSMIAAVMVDGDVTLAAGGTVTEVRGDRLWAFGHPFLGAGSIAMPLARAEVVAVLPNLMNSFKFFTIGEPIGAIVADRRDGILGRLGAEAPMVPISVTVNDRKYSYRSVRHPLLLPLLTGYLSQASQGVSGRSFGDQTVAVQVSVRYPGNQTATVSATVASSQAAAEASAFSTAVVAYLEGSTFEVPDIESIAISLETIEGLETATILDIVPERRVVHPGDELAVHFRLRPHRGAEIIHTVKVRVPEGIPEGRIDLVGADGAAWTAYDLQMRPLRPANFADEVRLVNSLDGATSLVAVLERRDVGVAVAGGTVSAPPSVVIQMQAALGPNLDTVAYSVVAKVEAKMSFPISGAQRIPLTVRAGSRESETR</sequence>
<evidence type="ECO:0000313" key="2">
    <source>
        <dbReference type="EMBL" id="MBD3870535.1"/>
    </source>
</evidence>
<reference evidence="2 3" key="1">
    <citation type="submission" date="2020-08" db="EMBL/GenBank/DDBJ databases">
        <title>Acidobacteriota in marine sediments use diverse sulfur dissimilation pathways.</title>
        <authorList>
            <person name="Wasmund K."/>
        </authorList>
    </citation>
    <scope>NUCLEOTIDE SEQUENCE [LARGE SCALE GENOMIC DNA]</scope>
    <source>
        <strain evidence="2">MAG AM3-A</strain>
    </source>
</reference>
<dbReference type="PROSITE" id="PS51494">
    <property type="entry name" value="SPOIVB"/>
    <property type="match status" value="1"/>
</dbReference>
<gene>
    <name evidence="2" type="ORF">IFJ97_04160</name>
</gene>
<dbReference type="InterPro" id="IPR008763">
    <property type="entry name" value="Peptidase_S55"/>
</dbReference>